<dbReference type="OrthoDB" id="9803916at2"/>
<feature type="chain" id="PRO_5012739205" description="Metallo-beta-lactamase domain-containing protein" evidence="1">
    <location>
        <begin position="22"/>
        <end position="298"/>
    </location>
</feature>
<proteinExistence type="predicted"/>
<dbReference type="AlphaFoldDB" id="A0A255YA32"/>
<accession>A0A255YA32</accession>
<keyword evidence="4" id="KW-1185">Reference proteome</keyword>
<evidence type="ECO:0000313" key="4">
    <source>
        <dbReference type="Proteomes" id="UP000216991"/>
    </source>
</evidence>
<sequence>MMLAVLMAGALACPASGLAVAVLGSGGPIAEGRAGPAYLVHIAGRPRLLIDAGPGALLRLGEAGVAPERLDAIALSHLHVDHAGDLPAILKSANFADPPARLALFGPDGRGLFPGTRQHVMALLGEQSGAYRYLADWLAGPQPRLAITDVPSGDPDRPHETLLVDWPDYRLSAIAVHHGVVPALAFVVRSGGATAVLAGDQSEFSAGFDAALAASRPGLLIMHHAIPEGPGQPRGLHRPPARIGAAAAVLQAGQLVLSHNMKRALDRQDEGLAALRQSYAGPVSIAVDGACYAASPPQ</sequence>
<dbReference type="InterPro" id="IPR001279">
    <property type="entry name" value="Metallo-B-lactamas"/>
</dbReference>
<dbReference type="Pfam" id="PF00753">
    <property type="entry name" value="Lactamase_B"/>
    <property type="match status" value="1"/>
</dbReference>
<organism evidence="3 4">
    <name type="scientific">Sandarakinorhabdus cyanobacteriorum</name>
    <dbReference type="NCBI Taxonomy" id="1981098"/>
    <lineage>
        <taxon>Bacteria</taxon>
        <taxon>Pseudomonadati</taxon>
        <taxon>Pseudomonadota</taxon>
        <taxon>Alphaproteobacteria</taxon>
        <taxon>Sphingomonadales</taxon>
        <taxon>Sphingosinicellaceae</taxon>
        <taxon>Sandarakinorhabdus</taxon>
    </lineage>
</organism>
<evidence type="ECO:0000259" key="2">
    <source>
        <dbReference type="Pfam" id="PF00753"/>
    </source>
</evidence>
<evidence type="ECO:0000313" key="3">
    <source>
        <dbReference type="EMBL" id="OYQ25320.1"/>
    </source>
</evidence>
<reference evidence="3 4" key="1">
    <citation type="submission" date="2017-07" db="EMBL/GenBank/DDBJ databases">
        <title>Sandarakinorhabdus cyanobacteriorum sp. nov., a novel bacterium isolated from cyanobacterial aggregates in a eutrophic lake.</title>
        <authorList>
            <person name="Cai H."/>
        </authorList>
    </citation>
    <scope>NUCLEOTIDE SEQUENCE [LARGE SCALE GENOMIC DNA]</scope>
    <source>
        <strain evidence="3 4">TH057</strain>
    </source>
</reference>
<feature type="domain" description="Metallo-beta-lactamase" evidence="2">
    <location>
        <begin position="33"/>
        <end position="202"/>
    </location>
</feature>
<keyword evidence="1" id="KW-0732">Signal</keyword>
<gene>
    <name evidence="3" type="ORF">CHU93_13775</name>
</gene>
<comment type="caution">
    <text evidence="3">The sequence shown here is derived from an EMBL/GenBank/DDBJ whole genome shotgun (WGS) entry which is preliminary data.</text>
</comment>
<name>A0A255YA32_9SPHN</name>
<protein>
    <recommendedName>
        <fullName evidence="2">Metallo-beta-lactamase domain-containing protein</fullName>
    </recommendedName>
</protein>
<dbReference type="PANTHER" id="PTHR46018:SF7">
    <property type="entry name" value="RIBONUCLEASE Z"/>
    <property type="match status" value="1"/>
</dbReference>
<dbReference type="RefSeq" id="WP_094474746.1">
    <property type="nucleotide sequence ID" value="NZ_NOXT01000122.1"/>
</dbReference>
<dbReference type="Gene3D" id="3.60.15.10">
    <property type="entry name" value="Ribonuclease Z/Hydroxyacylglutathione hydrolase-like"/>
    <property type="match status" value="1"/>
</dbReference>
<dbReference type="SUPFAM" id="SSF56281">
    <property type="entry name" value="Metallo-hydrolase/oxidoreductase"/>
    <property type="match status" value="1"/>
</dbReference>
<dbReference type="GO" id="GO:0042781">
    <property type="term" value="F:3'-tRNA processing endoribonuclease activity"/>
    <property type="evidence" value="ECO:0007669"/>
    <property type="project" value="TreeGrafter"/>
</dbReference>
<dbReference type="InterPro" id="IPR036866">
    <property type="entry name" value="RibonucZ/Hydroxyglut_hydro"/>
</dbReference>
<feature type="signal peptide" evidence="1">
    <location>
        <begin position="1"/>
        <end position="21"/>
    </location>
</feature>
<dbReference type="EMBL" id="NOXT01000122">
    <property type="protein sequence ID" value="OYQ25320.1"/>
    <property type="molecule type" value="Genomic_DNA"/>
</dbReference>
<evidence type="ECO:0000256" key="1">
    <source>
        <dbReference type="SAM" id="SignalP"/>
    </source>
</evidence>
<dbReference type="PANTHER" id="PTHR46018">
    <property type="entry name" value="ZINC PHOSPHODIESTERASE ELAC PROTEIN 1"/>
    <property type="match status" value="1"/>
</dbReference>
<dbReference type="Proteomes" id="UP000216991">
    <property type="component" value="Unassembled WGS sequence"/>
</dbReference>